<protein>
    <submittedName>
        <fullName evidence="2">Uncharacterized protein</fullName>
    </submittedName>
</protein>
<comment type="caution">
    <text evidence="2">The sequence shown here is derived from an EMBL/GenBank/DDBJ whole genome shotgun (WGS) entry which is preliminary data.</text>
</comment>
<evidence type="ECO:0000313" key="2">
    <source>
        <dbReference type="EMBL" id="CAL1528510.1"/>
    </source>
</evidence>
<feature type="compositionally biased region" description="Polar residues" evidence="1">
    <location>
        <begin position="102"/>
        <end position="113"/>
    </location>
</feature>
<accession>A0AAV2H4I2</accession>
<organism evidence="2 3">
    <name type="scientific">Lymnaea stagnalis</name>
    <name type="common">Great pond snail</name>
    <name type="synonym">Helix stagnalis</name>
    <dbReference type="NCBI Taxonomy" id="6523"/>
    <lineage>
        <taxon>Eukaryota</taxon>
        <taxon>Metazoa</taxon>
        <taxon>Spiralia</taxon>
        <taxon>Lophotrochozoa</taxon>
        <taxon>Mollusca</taxon>
        <taxon>Gastropoda</taxon>
        <taxon>Heterobranchia</taxon>
        <taxon>Euthyneura</taxon>
        <taxon>Panpulmonata</taxon>
        <taxon>Hygrophila</taxon>
        <taxon>Lymnaeoidea</taxon>
        <taxon>Lymnaeidae</taxon>
        <taxon>Lymnaea</taxon>
    </lineage>
</organism>
<sequence length="224" mass="24448">DETKYRILQGFGDVAAVRSRDVTHVRVPDNLIQPALQRNESLFAKPGLKVRAGGEGYEDTFGNVDIRTSECTEELRRKLLQLDTSHLWGYFDENLEQATQDRCNSHPTLSDTTCDGAGNKEQDGASNSAVDHPEPTPSETVPLSDASYGADGEGNLSQQYYTLGEGSYNEGEGSQQISRAASLPGEWQGAYLNSGDLGNESMFCRIGEEQVIPIGDIMTTYTTV</sequence>
<feature type="non-terminal residue" evidence="2">
    <location>
        <position position="224"/>
    </location>
</feature>
<gene>
    <name evidence="2" type="ORF">GSLYS_00002680001</name>
</gene>
<keyword evidence="3" id="KW-1185">Reference proteome</keyword>
<dbReference type="Proteomes" id="UP001497497">
    <property type="component" value="Unassembled WGS sequence"/>
</dbReference>
<evidence type="ECO:0000256" key="1">
    <source>
        <dbReference type="SAM" id="MobiDB-lite"/>
    </source>
</evidence>
<name>A0AAV2H4I2_LYMST</name>
<proteinExistence type="predicted"/>
<feature type="non-terminal residue" evidence="2">
    <location>
        <position position="1"/>
    </location>
</feature>
<evidence type="ECO:0000313" key="3">
    <source>
        <dbReference type="Proteomes" id="UP001497497"/>
    </source>
</evidence>
<feature type="region of interest" description="Disordered" evidence="1">
    <location>
        <begin position="102"/>
        <end position="156"/>
    </location>
</feature>
<dbReference type="EMBL" id="CAXITT010000034">
    <property type="protein sequence ID" value="CAL1528510.1"/>
    <property type="molecule type" value="Genomic_DNA"/>
</dbReference>
<dbReference type="AlphaFoldDB" id="A0AAV2H4I2"/>
<reference evidence="2 3" key="1">
    <citation type="submission" date="2024-04" db="EMBL/GenBank/DDBJ databases">
        <authorList>
            <consortium name="Genoscope - CEA"/>
            <person name="William W."/>
        </authorList>
    </citation>
    <scope>NUCLEOTIDE SEQUENCE [LARGE SCALE GENOMIC DNA]</scope>
</reference>